<dbReference type="InterPro" id="IPR001849">
    <property type="entry name" value="PH_domain"/>
</dbReference>
<dbReference type="InterPro" id="IPR016035">
    <property type="entry name" value="Acyl_Trfase/lysoPLipase"/>
</dbReference>
<dbReference type="SMART" id="SM00233">
    <property type="entry name" value="PH"/>
    <property type="match status" value="1"/>
</dbReference>
<dbReference type="SUPFAM" id="SSF52151">
    <property type="entry name" value="FabD/lysophospholipase-like"/>
    <property type="match status" value="1"/>
</dbReference>
<dbReference type="SUPFAM" id="SSF50729">
    <property type="entry name" value="PH domain-like"/>
    <property type="match status" value="1"/>
</dbReference>
<reference evidence="5 6" key="1">
    <citation type="submission" date="2024-02" db="EMBL/GenBank/DDBJ databases">
        <authorList>
            <person name="Chen Y."/>
            <person name="Shah S."/>
            <person name="Dougan E. K."/>
            <person name="Thang M."/>
            <person name="Chan C."/>
        </authorList>
    </citation>
    <scope>NUCLEOTIDE SEQUENCE [LARGE SCALE GENOMIC DNA]</scope>
</reference>
<dbReference type="PANTHER" id="PTHR12406:SF7">
    <property type="entry name" value="PATATIN-LIKE PHOSPHOLIPASE DOMAIN-CONTAINING PROTEIN 4"/>
    <property type="match status" value="1"/>
</dbReference>
<dbReference type="Pfam" id="PF01734">
    <property type="entry name" value="Patatin"/>
    <property type="match status" value="1"/>
</dbReference>
<feature type="domain" description="PNPLA" evidence="4">
    <location>
        <begin position="126"/>
        <end position="308"/>
    </location>
</feature>
<protein>
    <submittedName>
        <fullName evidence="5">Patatin-like phospholipase domain-containing protein 4 (Protein GS2)</fullName>
    </submittedName>
</protein>
<dbReference type="InterPro" id="IPR002641">
    <property type="entry name" value="PNPLA_dom"/>
</dbReference>
<comment type="caution">
    <text evidence="2">Lacks conserved residue(s) required for the propagation of feature annotation.</text>
</comment>
<feature type="active site" description="Proton acceptor" evidence="2">
    <location>
        <position position="295"/>
    </location>
</feature>
<evidence type="ECO:0000256" key="2">
    <source>
        <dbReference type="PROSITE-ProRule" id="PRU01161"/>
    </source>
</evidence>
<evidence type="ECO:0000259" key="3">
    <source>
        <dbReference type="PROSITE" id="PS50003"/>
    </source>
</evidence>
<accession>A0ABP0NEA0</accession>
<dbReference type="Gene3D" id="3.40.1090.10">
    <property type="entry name" value="Cytosolic phospholipase A2 catalytic domain"/>
    <property type="match status" value="1"/>
</dbReference>
<evidence type="ECO:0000313" key="5">
    <source>
        <dbReference type="EMBL" id="CAK9062127.1"/>
    </source>
</evidence>
<feature type="domain" description="PH" evidence="3">
    <location>
        <begin position="425"/>
        <end position="558"/>
    </location>
</feature>
<comment type="caution">
    <text evidence="5">The sequence shown here is derived from an EMBL/GenBank/DDBJ whole genome shotgun (WGS) entry which is preliminary data.</text>
</comment>
<keyword evidence="2" id="KW-0442">Lipid degradation</keyword>
<evidence type="ECO:0000313" key="6">
    <source>
        <dbReference type="Proteomes" id="UP001642464"/>
    </source>
</evidence>
<dbReference type="PROSITE" id="PS51635">
    <property type="entry name" value="PNPLA"/>
    <property type="match status" value="1"/>
</dbReference>
<evidence type="ECO:0000256" key="1">
    <source>
        <dbReference type="ARBA" id="ARBA00023098"/>
    </source>
</evidence>
<dbReference type="InterPro" id="IPR033562">
    <property type="entry name" value="PLPL"/>
</dbReference>
<dbReference type="EMBL" id="CAXAMM010028069">
    <property type="protein sequence ID" value="CAK9062127.1"/>
    <property type="molecule type" value="Genomic_DNA"/>
</dbReference>
<keyword evidence="1 2" id="KW-0443">Lipid metabolism</keyword>
<feature type="short sequence motif" description="DGA/G" evidence="2">
    <location>
        <begin position="295"/>
        <end position="297"/>
    </location>
</feature>
<sequence length="571" mass="63318">MGCVNGVGISKAAGVNTTLRQSFTGSVSVRNDLSESIKIRFAEPNLLGSTLLHAEVAAGDVYVFDPGESWNFDFHMTLNENKLRSHIVRGGSYAVQKVEDTWRMETLSRPERVRSDKLSNLKGLSFSFSASGWLVVYQLGAAECLQNHGLVKNPYARVSGASGGALTACLLMYGADVRKVVDILLECAARLHRQPEKAFLLRKFVLQAMQEVIRDGSYQHPVFETHRLEIGVSSTKSDGVGSFAKMVLTGKEHRLKDFSNSADIAIALLASSTCGISGLPFKFHDEEGNEQEVADGAFKNFLPKIDEFSITVKPFSDGVDIFKVTGTKADVGPSEYVPMSFGIFPPPRTLLDHLYELGYRDMDSWLQSHLEERISHLNSDQEDLPSTDFTCTNNGMLWHKEVLQRVPVKWADMLSKNFLSDNAAKVLKEGPLEISSFRPLAGGDARSQEVAVKRWVTLTEIDLQWREDSDTKTSLEEESWISGLQAAGELKALLRLKGGKIHLSWIQRAFVDDKCNKCSEDMPERHFVINTVNYSLVLTAPNHADAATWVNAMGQATKEFTTPDATLMDKE</sequence>
<feature type="short sequence motif" description="GXSXG" evidence="2">
    <location>
        <begin position="160"/>
        <end position="164"/>
    </location>
</feature>
<organism evidence="5 6">
    <name type="scientific">Durusdinium trenchii</name>
    <dbReference type="NCBI Taxonomy" id="1381693"/>
    <lineage>
        <taxon>Eukaryota</taxon>
        <taxon>Sar</taxon>
        <taxon>Alveolata</taxon>
        <taxon>Dinophyceae</taxon>
        <taxon>Suessiales</taxon>
        <taxon>Symbiodiniaceae</taxon>
        <taxon>Durusdinium</taxon>
    </lineage>
</organism>
<gene>
    <name evidence="5" type="ORF">SCF082_LOCUS32427</name>
</gene>
<dbReference type="PROSITE" id="PS50003">
    <property type="entry name" value="PH_DOMAIN"/>
    <property type="match status" value="1"/>
</dbReference>
<dbReference type="PANTHER" id="PTHR12406">
    <property type="entry name" value="CALCIUM-INDEPENDENT PHOSPHOLIPASE A2 IPLA2 -RELATED"/>
    <property type="match status" value="1"/>
</dbReference>
<feature type="active site" description="Nucleophile" evidence="2">
    <location>
        <position position="162"/>
    </location>
</feature>
<keyword evidence="6" id="KW-1185">Reference proteome</keyword>
<evidence type="ECO:0000259" key="4">
    <source>
        <dbReference type="PROSITE" id="PS51635"/>
    </source>
</evidence>
<dbReference type="Proteomes" id="UP001642464">
    <property type="component" value="Unassembled WGS sequence"/>
</dbReference>
<keyword evidence="2" id="KW-0378">Hydrolase</keyword>
<name>A0ABP0NEA0_9DINO</name>
<proteinExistence type="predicted"/>